<dbReference type="EMBL" id="KX467782">
    <property type="protein sequence ID" value="AOA60278.1"/>
    <property type="molecule type" value="mRNA"/>
</dbReference>
<dbReference type="SUPFAM" id="SSF50814">
    <property type="entry name" value="Lipocalins"/>
    <property type="match status" value="1"/>
</dbReference>
<dbReference type="AlphaFoldDB" id="A0A1B2M4Z0"/>
<dbReference type="CDD" id="cd00742">
    <property type="entry name" value="FABP"/>
    <property type="match status" value="1"/>
</dbReference>
<protein>
    <submittedName>
        <fullName evidence="1">Fatty acid-binding protein</fullName>
    </submittedName>
</protein>
<organism evidence="1">
    <name type="scientific">Colaphellus bowringi</name>
    <dbReference type="NCBI Taxonomy" id="561076"/>
    <lineage>
        <taxon>Eukaryota</taxon>
        <taxon>Metazoa</taxon>
        <taxon>Ecdysozoa</taxon>
        <taxon>Arthropoda</taxon>
        <taxon>Hexapoda</taxon>
        <taxon>Insecta</taxon>
        <taxon>Pterygota</taxon>
        <taxon>Neoptera</taxon>
        <taxon>Endopterygota</taxon>
        <taxon>Coleoptera</taxon>
        <taxon>Polyphaga</taxon>
        <taxon>Cucujiformia</taxon>
        <taxon>Chrysomeloidea</taxon>
        <taxon>Chrysomelidae</taxon>
        <taxon>Chrysomelinae</taxon>
        <taxon>Chrysomelini</taxon>
        <taxon>Colaphellus</taxon>
    </lineage>
</organism>
<feature type="non-terminal residue" evidence="1">
    <location>
        <position position="133"/>
    </location>
</feature>
<sequence length="133" mass="14624">MVQISGKYQLTGNVNLVNFLVKSGYSEEAGKSADQLKPILTVAANGNKVVLTVEEEGHSYVNEFVTGQEIEEKHPKGLKSKSTATFEGDKLKIVSKDLTSDKILTRIYNFSDSGLEVVLSSNGLEAKRLYKRL</sequence>
<dbReference type="InterPro" id="IPR012674">
    <property type="entry name" value="Calycin"/>
</dbReference>
<reference evidence="1" key="1">
    <citation type="submission" date="2016-06" db="EMBL/GenBank/DDBJ databases">
        <title>Using iTRAQ to explore the transmission of environmental signals during the initiation of diapause preparation in the beetle Colaphellus bowringi.</title>
        <authorList>
            <person name="Tan Q.Q."/>
            <person name="Liu W."/>
            <person name="Wang X.P."/>
        </authorList>
    </citation>
    <scope>NUCLEOTIDE SEQUENCE</scope>
</reference>
<name>A0A1B2M4Z0_9CUCU</name>
<gene>
    <name evidence="1" type="primary">FABP</name>
</gene>
<dbReference type="Pfam" id="PF14651">
    <property type="entry name" value="Lipocalin_7"/>
    <property type="match status" value="1"/>
</dbReference>
<accession>A0A1B2M4Z0</accession>
<dbReference type="Gene3D" id="2.40.128.20">
    <property type="match status" value="1"/>
</dbReference>
<evidence type="ECO:0000313" key="1">
    <source>
        <dbReference type="EMBL" id="AOA60278.1"/>
    </source>
</evidence>
<proteinExistence type="evidence at transcript level"/>